<dbReference type="SUPFAM" id="SSF53187">
    <property type="entry name" value="Zn-dependent exopeptidases"/>
    <property type="match status" value="1"/>
</dbReference>
<evidence type="ECO:0000256" key="1">
    <source>
        <dbReference type="ARBA" id="ARBA00003007"/>
    </source>
</evidence>
<dbReference type="PANTHER" id="PTHR11014">
    <property type="entry name" value="PEPTIDASE M20 FAMILY MEMBER"/>
    <property type="match status" value="1"/>
</dbReference>
<dbReference type="GO" id="GO:0010179">
    <property type="term" value="F:IAA-Ala conjugate hydrolase activity"/>
    <property type="evidence" value="ECO:0007669"/>
    <property type="project" value="TreeGrafter"/>
</dbReference>
<dbReference type="InterPro" id="IPR002933">
    <property type="entry name" value="Peptidase_M20"/>
</dbReference>
<sequence length="328" mass="35315">MGRSRGGVEEEEETSNRENDADADTPEPPLALLSHVFHVKNARLIGTVVLVFQPAEEGGGGAKKMIMDGALNNVEAIFGFHVDGNLPVGMVASRPGPIMASNGFFEATIHGEAGHATIPQHTTDPILAASKVIVSLQHLVSREADPLDPQVITVSKFQGGEAYNVVPDSVTIGGTFRAFSEESFEQLKRRIEEVIIAQAAVQRCSATVDFLTERYPFFPVTVNSESLHEYFVKIAGEMLGPGSVRDKKPVMGAEDFAFYRGAVPAAYFYSVGMRNGSQGQPITGHSPYFMINEEVLAYGAALHAALAGRYLTIARPDIDAKAVAHDEL</sequence>
<dbReference type="SUPFAM" id="SSF55031">
    <property type="entry name" value="Bacterial exopeptidase dimerisation domain"/>
    <property type="match status" value="1"/>
</dbReference>
<dbReference type="Proteomes" id="UP000652761">
    <property type="component" value="Unassembled WGS sequence"/>
</dbReference>
<dbReference type="GO" id="GO:0009850">
    <property type="term" value="P:auxin metabolic process"/>
    <property type="evidence" value="ECO:0007669"/>
    <property type="project" value="TreeGrafter"/>
</dbReference>
<name>A0A843VU83_COLES</name>
<feature type="domain" description="Peptidase M20 dimerisation" evidence="5">
    <location>
        <begin position="105"/>
        <end position="198"/>
    </location>
</feature>
<keyword evidence="3" id="KW-0378">Hydrolase</keyword>
<dbReference type="OrthoDB" id="6119954at2759"/>
<dbReference type="Pfam" id="PF07687">
    <property type="entry name" value="M20_dimer"/>
    <property type="match status" value="1"/>
</dbReference>
<evidence type="ECO:0000259" key="5">
    <source>
        <dbReference type="Pfam" id="PF07687"/>
    </source>
</evidence>
<feature type="region of interest" description="Disordered" evidence="4">
    <location>
        <begin position="1"/>
        <end position="28"/>
    </location>
</feature>
<accession>A0A843VU83</accession>
<dbReference type="EMBL" id="NMUH01002575">
    <property type="protein sequence ID" value="MQM00852.1"/>
    <property type="molecule type" value="Genomic_DNA"/>
</dbReference>
<dbReference type="GO" id="GO:0005783">
    <property type="term" value="C:endoplasmic reticulum"/>
    <property type="evidence" value="ECO:0007669"/>
    <property type="project" value="TreeGrafter"/>
</dbReference>
<dbReference type="Pfam" id="PF01546">
    <property type="entry name" value="Peptidase_M20"/>
    <property type="match status" value="1"/>
</dbReference>
<comment type="caution">
    <text evidence="6">The sequence shown here is derived from an EMBL/GenBank/DDBJ whole genome shotgun (WGS) entry which is preliminary data.</text>
</comment>
<dbReference type="AlphaFoldDB" id="A0A843VU83"/>
<dbReference type="PANTHER" id="PTHR11014:SF119">
    <property type="entry name" value="IAA-AMINO ACID HYDROLASE ILR1-LIKE 1"/>
    <property type="match status" value="1"/>
</dbReference>
<comment type="similarity">
    <text evidence="2">Belongs to the peptidase M20 family.</text>
</comment>
<evidence type="ECO:0000313" key="7">
    <source>
        <dbReference type="Proteomes" id="UP000652761"/>
    </source>
</evidence>
<dbReference type="FunFam" id="3.30.70.360:FF:000001">
    <property type="entry name" value="N-acetyldiaminopimelate deacetylase"/>
    <property type="match status" value="1"/>
</dbReference>
<organism evidence="6 7">
    <name type="scientific">Colocasia esculenta</name>
    <name type="common">Wild taro</name>
    <name type="synonym">Arum esculentum</name>
    <dbReference type="NCBI Taxonomy" id="4460"/>
    <lineage>
        <taxon>Eukaryota</taxon>
        <taxon>Viridiplantae</taxon>
        <taxon>Streptophyta</taxon>
        <taxon>Embryophyta</taxon>
        <taxon>Tracheophyta</taxon>
        <taxon>Spermatophyta</taxon>
        <taxon>Magnoliopsida</taxon>
        <taxon>Liliopsida</taxon>
        <taxon>Araceae</taxon>
        <taxon>Aroideae</taxon>
        <taxon>Colocasieae</taxon>
        <taxon>Colocasia</taxon>
    </lineage>
</organism>
<proteinExistence type="inferred from homology"/>
<evidence type="ECO:0000313" key="6">
    <source>
        <dbReference type="EMBL" id="MQM00852.1"/>
    </source>
</evidence>
<dbReference type="InterPro" id="IPR017439">
    <property type="entry name" value="Amidohydrolase"/>
</dbReference>
<dbReference type="NCBIfam" id="TIGR01891">
    <property type="entry name" value="amidohydrolases"/>
    <property type="match status" value="1"/>
</dbReference>
<dbReference type="InterPro" id="IPR036264">
    <property type="entry name" value="Bact_exopeptidase_dim_dom"/>
</dbReference>
<evidence type="ECO:0000256" key="4">
    <source>
        <dbReference type="SAM" id="MobiDB-lite"/>
    </source>
</evidence>
<gene>
    <name evidence="6" type="ORF">Taro_033586</name>
</gene>
<reference evidence="6" key="1">
    <citation type="submission" date="2017-07" db="EMBL/GenBank/DDBJ databases">
        <title>Taro Niue Genome Assembly and Annotation.</title>
        <authorList>
            <person name="Atibalentja N."/>
            <person name="Keating K."/>
            <person name="Fields C.J."/>
        </authorList>
    </citation>
    <scope>NUCLEOTIDE SEQUENCE</scope>
    <source>
        <strain evidence="6">Niue_2</strain>
        <tissue evidence="6">Leaf</tissue>
    </source>
</reference>
<dbReference type="Gene3D" id="3.40.630.10">
    <property type="entry name" value="Zn peptidases"/>
    <property type="match status" value="2"/>
</dbReference>
<keyword evidence="7" id="KW-1185">Reference proteome</keyword>
<comment type="function">
    <text evidence="1">Hydrolyzes certain amino acid conjugates of the plant growth regulator indole-3-acetic acid (IAA).</text>
</comment>
<protein>
    <recommendedName>
        <fullName evidence="5">Peptidase M20 dimerisation domain-containing protein</fullName>
    </recommendedName>
</protein>
<dbReference type="InterPro" id="IPR011650">
    <property type="entry name" value="Peptidase_M20_dimer"/>
</dbReference>
<evidence type="ECO:0000256" key="3">
    <source>
        <dbReference type="ARBA" id="ARBA00022801"/>
    </source>
</evidence>
<evidence type="ECO:0000256" key="2">
    <source>
        <dbReference type="ARBA" id="ARBA00006153"/>
    </source>
</evidence>